<name>A0ABM8VGW5_9BACL</name>
<organism evidence="2 3">
    <name type="scientific">Paenibacillus allorhizosphaerae</name>
    <dbReference type="NCBI Taxonomy" id="2849866"/>
    <lineage>
        <taxon>Bacteria</taxon>
        <taxon>Bacillati</taxon>
        <taxon>Bacillota</taxon>
        <taxon>Bacilli</taxon>
        <taxon>Bacillales</taxon>
        <taxon>Paenibacillaceae</taxon>
        <taxon>Paenibacillus</taxon>
    </lineage>
</organism>
<comment type="caution">
    <text evidence="2">The sequence shown here is derived from an EMBL/GenBank/DDBJ whole genome shotgun (WGS) entry which is preliminary data.</text>
</comment>
<dbReference type="Proteomes" id="UP000730618">
    <property type="component" value="Unassembled WGS sequence"/>
</dbReference>
<protein>
    <recommendedName>
        <fullName evidence="4">Extracellular solute-binding protein</fullName>
    </recommendedName>
</protein>
<accession>A0ABM8VGW5</accession>
<sequence length="451" mass="50212">MMNHQRMMGIVLTASLAAMGLAGCGSDPAADNAGSTGASGKVVKLKFWGAVPEESGPKQAVENWNKAHPDIQVEYVRFVNDEAGNTKLETSLIAGGEVDLYVNYRMDKLVKRINANLVEPLDSYIAKDQFDIKDNFGDKAITKFNNKSYYIPAIILNDFVSINKSYLDEAKLPIPTDWTWDQYKDYAVKLTKGQGNDKRWGSFVGNLEPKIYEWMDKTVKTELGPNAFYKDAQTSNLDNPVFKSYLDTMVDMERNLKVQPPYAEAKTSKLQGTSLFLSGKTAMVWNGTAGIRSIKNTKDFPHDFVTAFAPTPKMTANSKYIGGGTGYLDFVTINANSANKEAAWKFLKWYVTEGNEPLISSGRVPAWKKVDKEKVAKLVLGDNPEKLFDVESFKRVAFADVEYVNDTQFKNLAEIQKIVDEEGERALIGEKSTSDAVGNMKKRADDILAKN</sequence>
<evidence type="ECO:0000313" key="2">
    <source>
        <dbReference type="EMBL" id="CAG7639888.1"/>
    </source>
</evidence>
<dbReference type="InterPro" id="IPR050490">
    <property type="entry name" value="Bact_solute-bd_prot1"/>
</dbReference>
<evidence type="ECO:0000313" key="3">
    <source>
        <dbReference type="Proteomes" id="UP000730618"/>
    </source>
</evidence>
<dbReference type="PANTHER" id="PTHR43649">
    <property type="entry name" value="ARABINOSE-BINDING PROTEIN-RELATED"/>
    <property type="match status" value="1"/>
</dbReference>
<gene>
    <name evidence="2" type="ORF">PAECIP111802_02590</name>
</gene>
<dbReference type="EMBL" id="CAJVCE010000006">
    <property type="protein sequence ID" value="CAG7639888.1"/>
    <property type="molecule type" value="Genomic_DNA"/>
</dbReference>
<feature type="chain" id="PRO_5047119764" description="Extracellular solute-binding protein" evidence="1">
    <location>
        <begin position="30"/>
        <end position="451"/>
    </location>
</feature>
<feature type="signal peptide" evidence="1">
    <location>
        <begin position="1"/>
        <end position="29"/>
    </location>
</feature>
<keyword evidence="3" id="KW-1185">Reference proteome</keyword>
<evidence type="ECO:0000256" key="1">
    <source>
        <dbReference type="SAM" id="SignalP"/>
    </source>
</evidence>
<dbReference type="PANTHER" id="PTHR43649:SF12">
    <property type="entry name" value="DIACETYLCHITOBIOSE BINDING PROTEIN DASA"/>
    <property type="match status" value="1"/>
</dbReference>
<dbReference type="PROSITE" id="PS51257">
    <property type="entry name" value="PROKAR_LIPOPROTEIN"/>
    <property type="match status" value="1"/>
</dbReference>
<keyword evidence="1" id="KW-0732">Signal</keyword>
<evidence type="ECO:0008006" key="4">
    <source>
        <dbReference type="Google" id="ProtNLM"/>
    </source>
</evidence>
<reference evidence="2 3" key="1">
    <citation type="submission" date="2021-06" db="EMBL/GenBank/DDBJ databases">
        <authorList>
            <person name="Criscuolo A."/>
        </authorList>
    </citation>
    <scope>NUCLEOTIDE SEQUENCE [LARGE SCALE GENOMIC DNA]</scope>
    <source>
        <strain evidence="3">CIP 111802</strain>
    </source>
</reference>
<dbReference type="Pfam" id="PF01547">
    <property type="entry name" value="SBP_bac_1"/>
    <property type="match status" value="1"/>
</dbReference>
<dbReference type="InterPro" id="IPR006059">
    <property type="entry name" value="SBP"/>
</dbReference>
<dbReference type="RefSeq" id="WP_218098917.1">
    <property type="nucleotide sequence ID" value="NZ_CAJVCE010000006.1"/>
</dbReference>
<proteinExistence type="predicted"/>